<evidence type="ECO:0000259" key="1">
    <source>
        <dbReference type="Pfam" id="PF00535"/>
    </source>
</evidence>
<evidence type="ECO:0000313" key="2">
    <source>
        <dbReference type="EMBL" id="KXB41983.1"/>
    </source>
</evidence>
<dbReference type="PATRIC" id="fig|1497955.3.peg.438"/>
<keyword evidence="3" id="KW-1185">Reference proteome</keyword>
<gene>
    <name evidence="2" type="ORF">HMPREF1872_00455</name>
</gene>
<dbReference type="InterPro" id="IPR001173">
    <property type="entry name" value="Glyco_trans_2-like"/>
</dbReference>
<dbReference type="OrthoDB" id="396512at2"/>
<name>A0A133YFN1_9FIRM</name>
<dbReference type="CDD" id="cd00761">
    <property type="entry name" value="Glyco_tranf_GTA_type"/>
    <property type="match status" value="1"/>
</dbReference>
<dbReference type="GO" id="GO:0016740">
    <property type="term" value="F:transferase activity"/>
    <property type="evidence" value="ECO:0007669"/>
    <property type="project" value="UniProtKB-KW"/>
</dbReference>
<protein>
    <submittedName>
        <fullName evidence="2">Glycosyltransferase, group 2 family protein</fullName>
    </submittedName>
</protein>
<sequence>MPADLSRFEPRVPRTELCDGKILTIAVPAYNAAKFLPRTLGPFMDLDEQYRKLLEIIIVNDGSKDNTAEIAQTYVDKYPELFVLVNKENGGHGSGVNYGMQHGRGLYYYVLDADDWLDITSLKHVIDFLQVQREAYLDKKSDKLTDLLLVDYTYENIEEGQNRISLRRQLPVESFFEFTETKHFTQGTYLTMHSMIYRMDILAQAKLVLPEHCFYVDNLLAYIPLPYCHSFYYLPVELYHYEVGRNDQSVNEQIFIKRIDQQIRVTKLLTEAFHLYAILPGKTGKCLRSYLLHYLAAMYTVSVVHLRIIADDVAKAKIEDLWSFLHDFDEEMYQAVRHSPANSLLTLPLSNEIVTMIYRVVKKFLKFN</sequence>
<dbReference type="PANTHER" id="PTHR10859:SF91">
    <property type="entry name" value="DOLICHYL-PHOSPHATE BETA-GLUCOSYLTRANSFERASE"/>
    <property type="match status" value="1"/>
</dbReference>
<dbReference type="SUPFAM" id="SSF53448">
    <property type="entry name" value="Nucleotide-diphospho-sugar transferases"/>
    <property type="match status" value="1"/>
</dbReference>
<proteinExistence type="predicted"/>
<reference evidence="3" key="1">
    <citation type="submission" date="2016-01" db="EMBL/GenBank/DDBJ databases">
        <authorList>
            <person name="Mitreva M."/>
            <person name="Pepin K.H."/>
            <person name="Mihindukulasuriya K.A."/>
            <person name="Fulton R."/>
            <person name="Fronick C."/>
            <person name="O'Laughlin M."/>
            <person name="Miner T."/>
            <person name="Herter B."/>
            <person name="Rosa B.A."/>
            <person name="Cordes M."/>
            <person name="Tomlinson C."/>
            <person name="Wollam A."/>
            <person name="Palsikar V.B."/>
            <person name="Mardis E.R."/>
            <person name="Wilson R.K."/>
        </authorList>
    </citation>
    <scope>NUCLEOTIDE SEQUENCE [LARGE SCALE GENOMIC DNA]</scope>
    <source>
        <strain evidence="3">KA00274</strain>
    </source>
</reference>
<dbReference type="InterPro" id="IPR029044">
    <property type="entry name" value="Nucleotide-diphossugar_trans"/>
</dbReference>
<evidence type="ECO:0000313" key="3">
    <source>
        <dbReference type="Proteomes" id="UP000070080"/>
    </source>
</evidence>
<dbReference type="PANTHER" id="PTHR10859">
    <property type="entry name" value="GLYCOSYL TRANSFERASE"/>
    <property type="match status" value="1"/>
</dbReference>
<feature type="domain" description="Glycosyltransferase 2-like" evidence="1">
    <location>
        <begin position="24"/>
        <end position="132"/>
    </location>
</feature>
<comment type="caution">
    <text evidence="2">The sequence shown here is derived from an EMBL/GenBank/DDBJ whole genome shotgun (WGS) entry which is preliminary data.</text>
</comment>
<dbReference type="RefSeq" id="WP_066713368.1">
    <property type="nucleotide sequence ID" value="NZ_JARFNM010000001.1"/>
</dbReference>
<keyword evidence="2" id="KW-0808">Transferase</keyword>
<dbReference type="EMBL" id="LSCV01000008">
    <property type="protein sequence ID" value="KXB41983.1"/>
    <property type="molecule type" value="Genomic_DNA"/>
</dbReference>
<dbReference type="Proteomes" id="UP000070080">
    <property type="component" value="Unassembled WGS sequence"/>
</dbReference>
<dbReference type="STRING" id="1497955.HMPREF1872_00455"/>
<dbReference type="Pfam" id="PF00535">
    <property type="entry name" value="Glycos_transf_2"/>
    <property type="match status" value="1"/>
</dbReference>
<dbReference type="AlphaFoldDB" id="A0A133YFN1"/>
<organism evidence="2 3">
    <name type="scientific">Amygdalobacter nucleatus</name>
    <dbReference type="NCBI Taxonomy" id="3029274"/>
    <lineage>
        <taxon>Bacteria</taxon>
        <taxon>Bacillati</taxon>
        <taxon>Bacillota</taxon>
        <taxon>Clostridia</taxon>
        <taxon>Eubacteriales</taxon>
        <taxon>Oscillospiraceae</taxon>
        <taxon>Amygdalobacter</taxon>
    </lineage>
</organism>
<accession>A0A133YFN1</accession>
<dbReference type="Gene3D" id="3.90.550.10">
    <property type="entry name" value="Spore Coat Polysaccharide Biosynthesis Protein SpsA, Chain A"/>
    <property type="match status" value="1"/>
</dbReference>
<dbReference type="GO" id="GO:0006487">
    <property type="term" value="P:protein N-linked glycosylation"/>
    <property type="evidence" value="ECO:0007669"/>
    <property type="project" value="TreeGrafter"/>
</dbReference>